<evidence type="ECO:0000313" key="3">
    <source>
        <dbReference type="Proteomes" id="UP000019132"/>
    </source>
</evidence>
<feature type="domain" description="Serine aminopeptidase S33" evidence="1">
    <location>
        <begin position="65"/>
        <end position="323"/>
    </location>
</feature>
<organism evidence="2 3">
    <name type="scientific">Globisporangium ultimum (strain ATCC 200006 / CBS 805.95 / DAOM BR144)</name>
    <name type="common">Pythium ultimum</name>
    <dbReference type="NCBI Taxonomy" id="431595"/>
    <lineage>
        <taxon>Eukaryota</taxon>
        <taxon>Sar</taxon>
        <taxon>Stramenopiles</taxon>
        <taxon>Oomycota</taxon>
        <taxon>Peronosporomycetes</taxon>
        <taxon>Pythiales</taxon>
        <taxon>Pythiaceae</taxon>
        <taxon>Globisporangium</taxon>
    </lineage>
</organism>
<dbReference type="VEuPathDB" id="FungiDB:PYU1_G007351"/>
<dbReference type="SUPFAM" id="SSF53474">
    <property type="entry name" value="alpha/beta-Hydrolases"/>
    <property type="match status" value="1"/>
</dbReference>
<dbReference type="STRING" id="431595.K3WQX5"/>
<proteinExistence type="predicted"/>
<dbReference type="PANTHER" id="PTHR11614">
    <property type="entry name" value="PHOSPHOLIPASE-RELATED"/>
    <property type="match status" value="1"/>
</dbReference>
<dbReference type="Gene3D" id="3.40.50.1820">
    <property type="entry name" value="alpha/beta hydrolase"/>
    <property type="match status" value="1"/>
</dbReference>
<dbReference type="FunCoup" id="K3WQX5">
    <property type="interactions" value="3"/>
</dbReference>
<name>K3WQX5_GLOUD</name>
<dbReference type="InterPro" id="IPR029058">
    <property type="entry name" value="AB_hydrolase_fold"/>
</dbReference>
<dbReference type="eggNOG" id="KOG1455">
    <property type="taxonomic scope" value="Eukaryota"/>
</dbReference>
<sequence length="370" mass="41999">MSTPSTARISVDSLRESVPSSWRAEDMPNSLRHAEGFFRNRRGQSLSYVSLFPKEDEGKGPDQRLRGIVVYLHGLVEHSRRFFHLYEQLCEHGFGVLAYDLLSHGQSESCEHKRRGHSKKFKYFVDDTNEFIAFAKTQVLPKLLSRKQYPALPPMILSGSSYGSLVGMHTVLTDVHSFDGMVFVSPAVGVEWTTLLRIQSLFLGPMSALLPRARLVPATQYEYICRDPAFLDDLASDPLAVTGKMTTRMSEQTLKAFAAIRNDQRVVDPSSAFCSLPLLFMMGSSDKLTSLPLAVEFFDKVRNKDKTFKVFRGMYHALFDDPDKDEVFEHLMRWLQTRFPEPRVNETGVRIYPSIMKSKEAHASEDAKSV</sequence>
<keyword evidence="3" id="KW-1185">Reference proteome</keyword>
<dbReference type="InterPro" id="IPR051044">
    <property type="entry name" value="MAG_DAG_Lipase"/>
</dbReference>
<dbReference type="InParanoid" id="K3WQX5"/>
<dbReference type="Proteomes" id="UP000019132">
    <property type="component" value="Unassembled WGS sequence"/>
</dbReference>
<reference evidence="3" key="1">
    <citation type="journal article" date="2010" name="Genome Biol.">
        <title>Genome sequence of the necrotrophic plant pathogen Pythium ultimum reveals original pathogenicity mechanisms and effector repertoire.</title>
        <authorList>
            <person name="Levesque C.A."/>
            <person name="Brouwer H."/>
            <person name="Cano L."/>
            <person name="Hamilton J.P."/>
            <person name="Holt C."/>
            <person name="Huitema E."/>
            <person name="Raffaele S."/>
            <person name="Robideau G.P."/>
            <person name="Thines M."/>
            <person name="Win J."/>
            <person name="Zerillo M.M."/>
            <person name="Beakes G.W."/>
            <person name="Boore J.L."/>
            <person name="Busam D."/>
            <person name="Dumas B."/>
            <person name="Ferriera S."/>
            <person name="Fuerstenberg S.I."/>
            <person name="Gachon C.M."/>
            <person name="Gaulin E."/>
            <person name="Govers F."/>
            <person name="Grenville-Briggs L."/>
            <person name="Horner N."/>
            <person name="Hostetler J."/>
            <person name="Jiang R.H."/>
            <person name="Johnson J."/>
            <person name="Krajaejun T."/>
            <person name="Lin H."/>
            <person name="Meijer H.J."/>
            <person name="Moore B."/>
            <person name="Morris P."/>
            <person name="Phuntmart V."/>
            <person name="Puiu D."/>
            <person name="Shetty J."/>
            <person name="Stajich J.E."/>
            <person name="Tripathy S."/>
            <person name="Wawra S."/>
            <person name="van West P."/>
            <person name="Whitty B.R."/>
            <person name="Coutinho P.M."/>
            <person name="Henrissat B."/>
            <person name="Martin F."/>
            <person name="Thomas P.D."/>
            <person name="Tyler B.M."/>
            <person name="De Vries R.P."/>
            <person name="Kamoun S."/>
            <person name="Yandell M."/>
            <person name="Tisserat N."/>
            <person name="Buell C.R."/>
        </authorList>
    </citation>
    <scope>NUCLEOTIDE SEQUENCE</scope>
    <source>
        <strain evidence="3">DAOM:BR144</strain>
    </source>
</reference>
<evidence type="ECO:0000313" key="2">
    <source>
        <dbReference type="EnsemblProtists" id="PYU1_T007367"/>
    </source>
</evidence>
<reference evidence="3" key="2">
    <citation type="submission" date="2010-04" db="EMBL/GenBank/DDBJ databases">
        <authorList>
            <person name="Buell R."/>
            <person name="Hamilton J."/>
            <person name="Hostetler J."/>
        </authorList>
    </citation>
    <scope>NUCLEOTIDE SEQUENCE [LARGE SCALE GENOMIC DNA]</scope>
    <source>
        <strain evidence="3">DAOM:BR144</strain>
    </source>
</reference>
<protein>
    <recommendedName>
        <fullName evidence="1">Serine aminopeptidase S33 domain-containing protein</fullName>
    </recommendedName>
</protein>
<evidence type="ECO:0000259" key="1">
    <source>
        <dbReference type="Pfam" id="PF12146"/>
    </source>
</evidence>
<accession>K3WQX5</accession>
<reference evidence="2" key="3">
    <citation type="submission" date="2015-02" db="UniProtKB">
        <authorList>
            <consortium name="EnsemblProtists"/>
        </authorList>
    </citation>
    <scope>IDENTIFICATION</scope>
    <source>
        <strain evidence="2">DAOM BR144</strain>
    </source>
</reference>
<dbReference type="InterPro" id="IPR022742">
    <property type="entry name" value="Hydrolase_4"/>
</dbReference>
<dbReference type="OMA" id="EPREWDG"/>
<dbReference type="AlphaFoldDB" id="K3WQX5"/>
<dbReference type="EMBL" id="GL376629">
    <property type="status" value="NOT_ANNOTATED_CDS"/>
    <property type="molecule type" value="Genomic_DNA"/>
</dbReference>
<dbReference type="Pfam" id="PF12146">
    <property type="entry name" value="Hydrolase_4"/>
    <property type="match status" value="1"/>
</dbReference>
<dbReference type="HOGENOM" id="CLU_026209_7_0_1"/>
<dbReference type="EnsemblProtists" id="PYU1_T007367">
    <property type="protein sequence ID" value="PYU1_T007367"/>
    <property type="gene ID" value="PYU1_G007351"/>
</dbReference>